<keyword evidence="22" id="KW-1185">Reference proteome</keyword>
<accession>A0A9W8HXV0</accession>
<comment type="subcellular location">
    <subcellularLocation>
        <location evidence="3">Endosome</location>
    </subcellularLocation>
    <subcellularLocation>
        <location evidence="4">Lysosome</location>
    </subcellularLocation>
    <subcellularLocation>
        <location evidence="2">Membrane</location>
        <topology evidence="2">Peripheral membrane protein</topology>
    </subcellularLocation>
</comment>
<dbReference type="Pfam" id="PF13639">
    <property type="entry name" value="zf-RING_2"/>
    <property type="match status" value="1"/>
</dbReference>
<dbReference type="AlphaFoldDB" id="A0A9W8HXV0"/>
<dbReference type="SUPFAM" id="SSF57850">
    <property type="entry name" value="RING/U-box"/>
    <property type="match status" value="1"/>
</dbReference>
<reference evidence="21" key="1">
    <citation type="submission" date="2022-07" db="EMBL/GenBank/DDBJ databases">
        <title>Phylogenomic reconstructions and comparative analyses of Kickxellomycotina fungi.</title>
        <authorList>
            <person name="Reynolds N.K."/>
            <person name="Stajich J.E."/>
            <person name="Barry K."/>
            <person name="Grigoriev I.V."/>
            <person name="Crous P."/>
            <person name="Smith M.E."/>
        </authorList>
    </citation>
    <scope>NUCLEOTIDE SEQUENCE</scope>
    <source>
        <strain evidence="21">NRRL 1565</strain>
    </source>
</reference>
<name>A0A9W8HXV0_9FUNG</name>
<comment type="catalytic activity">
    <reaction evidence="1">
        <text>S-ubiquitinyl-[E2 ubiquitin-conjugating enzyme]-L-cysteine + [acceptor protein]-L-lysine = [E2 ubiquitin-conjugating enzyme]-L-cysteine + N(6)-ubiquitinyl-[acceptor protein]-L-lysine.</text>
        <dbReference type="EC" id="2.3.2.27"/>
    </reaction>
</comment>
<keyword evidence="12" id="KW-0833">Ubl conjugation pathway</keyword>
<dbReference type="GO" id="GO:0061630">
    <property type="term" value="F:ubiquitin protein ligase activity"/>
    <property type="evidence" value="ECO:0007669"/>
    <property type="project" value="UniProtKB-EC"/>
</dbReference>
<dbReference type="Pfam" id="PF01363">
    <property type="entry name" value="FYVE"/>
    <property type="match status" value="1"/>
</dbReference>
<evidence type="ECO:0000256" key="12">
    <source>
        <dbReference type="ARBA" id="ARBA00022786"/>
    </source>
</evidence>
<dbReference type="PROSITE" id="PS50089">
    <property type="entry name" value="ZF_RING_2"/>
    <property type="match status" value="1"/>
</dbReference>
<dbReference type="SMART" id="SM00064">
    <property type="entry name" value="FYVE"/>
    <property type="match status" value="1"/>
</dbReference>
<evidence type="ECO:0000256" key="16">
    <source>
        <dbReference type="ARBA" id="ARBA00023288"/>
    </source>
</evidence>
<evidence type="ECO:0000256" key="18">
    <source>
        <dbReference type="SAM" id="MobiDB-lite"/>
    </source>
</evidence>
<comment type="pathway">
    <text evidence="5">Protein modification; protein ubiquitination.</text>
</comment>
<keyword evidence="10" id="KW-0967">Endosome</keyword>
<evidence type="ECO:0000256" key="13">
    <source>
        <dbReference type="ARBA" id="ARBA00022833"/>
    </source>
</evidence>
<dbReference type="GO" id="GO:0070936">
    <property type="term" value="P:protein K48-linked ubiquitination"/>
    <property type="evidence" value="ECO:0007669"/>
    <property type="project" value="TreeGrafter"/>
</dbReference>
<evidence type="ECO:0000256" key="9">
    <source>
        <dbReference type="ARBA" id="ARBA00022723"/>
    </source>
</evidence>
<feature type="region of interest" description="Disordered" evidence="18">
    <location>
        <begin position="353"/>
        <end position="379"/>
    </location>
</feature>
<dbReference type="SUPFAM" id="SSF57903">
    <property type="entry name" value="FYVE/PHD zinc finger"/>
    <property type="match status" value="1"/>
</dbReference>
<evidence type="ECO:0000256" key="7">
    <source>
        <dbReference type="ARBA" id="ARBA00022679"/>
    </source>
</evidence>
<organism evidence="21 22">
    <name type="scientific">Coemansia guatemalensis</name>
    <dbReference type="NCBI Taxonomy" id="2761395"/>
    <lineage>
        <taxon>Eukaryota</taxon>
        <taxon>Fungi</taxon>
        <taxon>Fungi incertae sedis</taxon>
        <taxon>Zoopagomycota</taxon>
        <taxon>Kickxellomycotina</taxon>
        <taxon>Kickxellomycetes</taxon>
        <taxon>Kickxellales</taxon>
        <taxon>Kickxellaceae</taxon>
        <taxon>Coemansia</taxon>
    </lineage>
</organism>
<evidence type="ECO:0000256" key="14">
    <source>
        <dbReference type="ARBA" id="ARBA00023136"/>
    </source>
</evidence>
<dbReference type="CDD" id="cd16489">
    <property type="entry name" value="mRING-CH-C4HC2H_ZNRF"/>
    <property type="match status" value="1"/>
</dbReference>
<dbReference type="InterPro" id="IPR011011">
    <property type="entry name" value="Znf_FYVE_PHD"/>
</dbReference>
<dbReference type="EC" id="2.3.2.27" evidence="6"/>
<dbReference type="PROSITE" id="PS50178">
    <property type="entry name" value="ZF_FYVE"/>
    <property type="match status" value="1"/>
</dbReference>
<keyword evidence="13" id="KW-0862">Zinc</keyword>
<keyword evidence="8" id="KW-0519">Myristate</keyword>
<keyword evidence="7" id="KW-0808">Transferase</keyword>
<dbReference type="PANTHER" id="PTHR46661">
    <property type="entry name" value="E3 UBIQUITIN-PROTEIN LIGASE ZNRF1-LIKE PROTEIN"/>
    <property type="match status" value="1"/>
</dbReference>
<comment type="caution">
    <text evidence="21">The sequence shown here is derived from an EMBL/GenBank/DDBJ whole genome shotgun (WGS) entry which is preliminary data.</text>
</comment>
<dbReference type="InterPro" id="IPR017455">
    <property type="entry name" value="Znf_FYVE-rel"/>
</dbReference>
<dbReference type="InterPro" id="IPR001841">
    <property type="entry name" value="Znf_RING"/>
</dbReference>
<evidence type="ECO:0000256" key="2">
    <source>
        <dbReference type="ARBA" id="ARBA00004170"/>
    </source>
</evidence>
<dbReference type="Proteomes" id="UP001140094">
    <property type="component" value="Unassembled WGS sequence"/>
</dbReference>
<dbReference type="EMBL" id="JANBUO010001842">
    <property type="protein sequence ID" value="KAJ2796631.1"/>
    <property type="molecule type" value="Genomic_DNA"/>
</dbReference>
<dbReference type="InterPro" id="IPR000306">
    <property type="entry name" value="Znf_FYVE"/>
</dbReference>
<evidence type="ECO:0000313" key="21">
    <source>
        <dbReference type="EMBL" id="KAJ2796631.1"/>
    </source>
</evidence>
<protein>
    <recommendedName>
        <fullName evidence="6">RING-type E3 ubiquitin transferase</fullName>
        <ecNumber evidence="6">2.3.2.27</ecNumber>
    </recommendedName>
</protein>
<dbReference type="GO" id="GO:0005768">
    <property type="term" value="C:endosome"/>
    <property type="evidence" value="ECO:0007669"/>
    <property type="project" value="UniProtKB-SubCell"/>
</dbReference>
<evidence type="ECO:0000256" key="11">
    <source>
        <dbReference type="ARBA" id="ARBA00022771"/>
    </source>
</evidence>
<dbReference type="OrthoDB" id="660555at2759"/>
<evidence type="ECO:0000256" key="3">
    <source>
        <dbReference type="ARBA" id="ARBA00004177"/>
    </source>
</evidence>
<feature type="region of interest" description="Disordered" evidence="18">
    <location>
        <begin position="1"/>
        <end position="30"/>
    </location>
</feature>
<feature type="region of interest" description="Disordered" evidence="18">
    <location>
        <begin position="69"/>
        <end position="99"/>
    </location>
</feature>
<evidence type="ECO:0000256" key="8">
    <source>
        <dbReference type="ARBA" id="ARBA00022707"/>
    </source>
</evidence>
<evidence type="ECO:0000256" key="1">
    <source>
        <dbReference type="ARBA" id="ARBA00000900"/>
    </source>
</evidence>
<dbReference type="PANTHER" id="PTHR46661:SF4">
    <property type="entry name" value="RING-TYPE DOMAIN-CONTAINING PROTEIN"/>
    <property type="match status" value="1"/>
</dbReference>
<keyword evidence="16" id="KW-0449">Lipoprotein</keyword>
<keyword evidence="11 17" id="KW-0863">Zinc-finger</keyword>
<evidence type="ECO:0000259" key="20">
    <source>
        <dbReference type="PROSITE" id="PS50178"/>
    </source>
</evidence>
<dbReference type="InterPro" id="IPR051878">
    <property type="entry name" value="ZNRF_ubiq-protein_ligase"/>
</dbReference>
<keyword evidence="9" id="KW-0479">Metal-binding</keyword>
<proteinExistence type="predicted"/>
<keyword evidence="15" id="KW-0458">Lysosome</keyword>
<evidence type="ECO:0000256" key="5">
    <source>
        <dbReference type="ARBA" id="ARBA00004906"/>
    </source>
</evidence>
<keyword evidence="14" id="KW-0472">Membrane</keyword>
<evidence type="ECO:0000256" key="17">
    <source>
        <dbReference type="PROSITE-ProRule" id="PRU00175"/>
    </source>
</evidence>
<evidence type="ECO:0000256" key="10">
    <source>
        <dbReference type="ARBA" id="ARBA00022753"/>
    </source>
</evidence>
<feature type="compositionally biased region" description="Polar residues" evidence="18">
    <location>
        <begin position="191"/>
        <end position="208"/>
    </location>
</feature>
<evidence type="ECO:0000256" key="4">
    <source>
        <dbReference type="ARBA" id="ARBA00004371"/>
    </source>
</evidence>
<dbReference type="GO" id="GO:0016020">
    <property type="term" value="C:membrane"/>
    <property type="evidence" value="ECO:0007669"/>
    <property type="project" value="UniProtKB-SubCell"/>
</dbReference>
<feature type="domain" description="RING-type" evidence="19">
    <location>
        <begin position="463"/>
        <end position="503"/>
    </location>
</feature>
<feature type="domain" description="FYVE-type" evidence="20">
    <location>
        <begin position="147"/>
        <end position="240"/>
    </location>
</feature>
<dbReference type="Gene3D" id="3.30.40.10">
    <property type="entry name" value="Zinc/RING finger domain, C3HC4 (zinc finger)"/>
    <property type="match status" value="2"/>
</dbReference>
<evidence type="ECO:0000256" key="15">
    <source>
        <dbReference type="ARBA" id="ARBA00023228"/>
    </source>
</evidence>
<evidence type="ECO:0000256" key="6">
    <source>
        <dbReference type="ARBA" id="ARBA00012483"/>
    </source>
</evidence>
<dbReference type="GO" id="GO:0043161">
    <property type="term" value="P:proteasome-mediated ubiquitin-dependent protein catabolic process"/>
    <property type="evidence" value="ECO:0007669"/>
    <property type="project" value="TreeGrafter"/>
</dbReference>
<evidence type="ECO:0000259" key="19">
    <source>
        <dbReference type="PROSITE" id="PS50089"/>
    </source>
</evidence>
<dbReference type="SMART" id="SM00184">
    <property type="entry name" value="RING"/>
    <property type="match status" value="1"/>
</dbReference>
<dbReference type="GO" id="GO:0008270">
    <property type="term" value="F:zinc ion binding"/>
    <property type="evidence" value="ECO:0007669"/>
    <property type="project" value="UniProtKB-KW"/>
</dbReference>
<evidence type="ECO:0000313" key="22">
    <source>
        <dbReference type="Proteomes" id="UP001140094"/>
    </source>
</evidence>
<feature type="region of interest" description="Disordered" evidence="18">
    <location>
        <begin position="191"/>
        <end position="210"/>
    </location>
</feature>
<dbReference type="InterPro" id="IPR013083">
    <property type="entry name" value="Znf_RING/FYVE/PHD"/>
</dbReference>
<sequence>MYDTTPSQHRAEDTRSVSQPVQSVGGCHSRDTGPYTLPVALVLEDELLRDVDDCRAIHAVVRRIGVTTSARDEGGSTNCPASAVSHEPTSPVQLVGSPTPDADCVADDSDRDTISEDDSIDDASEGLYSPSALFMRQCLPESAWEPDEATATCRQCRRRFSLFLRRHHCRRCGLVFCDSCSSKRSLLASPTSPAQSEYYSQPPQSDDNTPLAHLVERGTHNTYWRFREHRVCHSCIEAVDKLPTATADSVALVVTELGSSDAAENAYNIFRPANIPSGQSLIEQQASASANTLTGQRQRRHSSSSVRICPVCDQDWATVWSTMIRAPGEGWQEAQERHIRECIEDTSAEMQGVPRNHPAAARRSRSIQNQSAHAQSPVDRVPISVSQPRHSVGILSFFDRPSIPESNSVGSEGRQSQPDDDRLRAAGSYVPARHQGRVARSPMGVKYVAYKLNSDTPLLGQECAICFEDFEPGQQVARLNCLCTYHLWCISDWLQRTPACPVHYE</sequence>
<gene>
    <name evidence="21" type="ORF">H4R20_005468</name>
</gene>